<evidence type="ECO:0000313" key="3">
    <source>
        <dbReference type="Proteomes" id="UP000276417"/>
    </source>
</evidence>
<accession>A0A3G8YME5</accession>
<organism evidence="2 3">
    <name type="scientific">Deinococcus psychrotolerans</name>
    <dbReference type="NCBI Taxonomy" id="2489213"/>
    <lineage>
        <taxon>Bacteria</taxon>
        <taxon>Thermotogati</taxon>
        <taxon>Deinococcota</taxon>
        <taxon>Deinococci</taxon>
        <taxon>Deinococcales</taxon>
        <taxon>Deinococcaceae</taxon>
        <taxon>Deinococcus</taxon>
    </lineage>
</organism>
<proteinExistence type="predicted"/>
<reference evidence="2 3" key="1">
    <citation type="submission" date="2018-11" db="EMBL/GenBank/DDBJ databases">
        <title>Deinococcus shelandsis sp. nov., isolated from South Shetland Islands soil of Antarctica.</title>
        <authorList>
            <person name="Tian J."/>
        </authorList>
    </citation>
    <scope>NUCLEOTIDE SEQUENCE [LARGE SCALE GENOMIC DNA]</scope>
    <source>
        <strain evidence="2 3">S14-83T</strain>
    </source>
</reference>
<gene>
    <name evidence="2" type="ORF">EHF33_04310</name>
</gene>
<keyword evidence="3" id="KW-1185">Reference proteome</keyword>
<dbReference type="Proteomes" id="UP000276417">
    <property type="component" value="Chromosome 1"/>
</dbReference>
<sequence length="183" mass="20547">MKRKVFDRRNWQRVVGGGEQTTLVVPSGVIVDYRAGEVHSPLLVPFENRTLRILDTGYRWVHYAPTAAKHALTLQLDETGHIRQLYIDIGEASGVGTEGLPWIDDLYLDVVGIVEVQPGGQWHVTKTEVLDEDELDEALRLGHILPKQYTAAWSGAHAVLSALKAHTFAPLDVLRRYLQDPYT</sequence>
<evidence type="ECO:0000259" key="1">
    <source>
        <dbReference type="Pfam" id="PF04167"/>
    </source>
</evidence>
<dbReference type="AlphaFoldDB" id="A0A3G8YME5"/>
<name>A0A3G8YME5_9DEIO</name>
<dbReference type="PANTHER" id="PTHR41271">
    <property type="entry name" value="DUF402 DOMAIN-CONTAINING PROTEIN"/>
    <property type="match status" value="1"/>
</dbReference>
<dbReference type="KEGG" id="dph:EHF33_04310"/>
<feature type="domain" description="DUF402" evidence="1">
    <location>
        <begin position="60"/>
        <end position="168"/>
    </location>
</feature>
<dbReference type="EMBL" id="CP034183">
    <property type="protein sequence ID" value="AZI43774.1"/>
    <property type="molecule type" value="Genomic_DNA"/>
</dbReference>
<dbReference type="SUPFAM" id="SSF159234">
    <property type="entry name" value="FomD-like"/>
    <property type="match status" value="1"/>
</dbReference>
<dbReference type="OrthoDB" id="2002222at2"/>
<dbReference type="Pfam" id="PF04167">
    <property type="entry name" value="DUF402"/>
    <property type="match status" value="1"/>
</dbReference>
<dbReference type="InterPro" id="IPR007295">
    <property type="entry name" value="DUF402"/>
</dbReference>
<dbReference type="InterPro" id="IPR035930">
    <property type="entry name" value="FomD-like_sf"/>
</dbReference>
<dbReference type="Gene3D" id="2.40.380.10">
    <property type="entry name" value="FomD-like"/>
    <property type="match status" value="1"/>
</dbReference>
<dbReference type="PANTHER" id="PTHR41271:SF1">
    <property type="entry name" value="DUF402 DOMAIN-CONTAINING PROTEIN"/>
    <property type="match status" value="1"/>
</dbReference>
<evidence type="ECO:0000313" key="2">
    <source>
        <dbReference type="EMBL" id="AZI43774.1"/>
    </source>
</evidence>
<protein>
    <submittedName>
        <fullName evidence="2">DUF402 domain-containing protein</fullName>
    </submittedName>
</protein>